<evidence type="ECO:0000259" key="1">
    <source>
        <dbReference type="Pfam" id="PF10291"/>
    </source>
</evidence>
<organism evidence="2 3">
    <name type="scientific">Puccinia graminis f. sp. tritici</name>
    <dbReference type="NCBI Taxonomy" id="56615"/>
    <lineage>
        <taxon>Eukaryota</taxon>
        <taxon>Fungi</taxon>
        <taxon>Dikarya</taxon>
        <taxon>Basidiomycota</taxon>
        <taxon>Pucciniomycotina</taxon>
        <taxon>Pucciniomycetes</taxon>
        <taxon>Pucciniales</taxon>
        <taxon>Pucciniaceae</taxon>
        <taxon>Puccinia</taxon>
    </lineage>
</organism>
<dbReference type="AlphaFoldDB" id="A0A5B0SPF5"/>
<protein>
    <recommendedName>
        <fullName evidence="1">Muniscin C-terminal domain-containing protein</fullName>
    </recommendedName>
</protein>
<feature type="domain" description="Muniscin C-terminal" evidence="1">
    <location>
        <begin position="2"/>
        <end position="103"/>
    </location>
</feature>
<name>A0A5B0SPF5_PUCGR</name>
<comment type="caution">
    <text evidence="2">The sequence shown here is derived from an EMBL/GenBank/DDBJ whole genome shotgun (WGS) entry which is preliminary data.</text>
</comment>
<accession>A0A5B0SPF5</accession>
<dbReference type="Pfam" id="PF10291">
    <property type="entry name" value="muHD"/>
    <property type="match status" value="1"/>
</dbReference>
<dbReference type="EMBL" id="VDEP01000002">
    <property type="protein sequence ID" value="KAA1138514.1"/>
    <property type="molecule type" value="Genomic_DNA"/>
</dbReference>
<dbReference type="InterPro" id="IPR018808">
    <property type="entry name" value="Muniscin_C"/>
</dbReference>
<dbReference type="Proteomes" id="UP000325313">
    <property type="component" value="Unassembled WGS sequence"/>
</dbReference>
<evidence type="ECO:0000313" key="3">
    <source>
        <dbReference type="Proteomes" id="UP000325313"/>
    </source>
</evidence>
<proteinExistence type="predicted"/>
<sequence length="114" mass="13594">MPLILVPKWRYHPEKTELFVHYRKSLPFRDFHQQESDTFKEGERKKKEIRLEDLEVQTLVYFDHSTKTKVYRSVDEVQSLPAGQFEPQTDSICWMLDRHLRQTGLAANANVVVF</sequence>
<reference evidence="2 3" key="1">
    <citation type="submission" date="2019-05" db="EMBL/GenBank/DDBJ databases">
        <title>Emergence of the Ug99 lineage of the wheat stem rust pathogen through somatic hybridization.</title>
        <authorList>
            <person name="Li F."/>
            <person name="Upadhyaya N.M."/>
            <person name="Sperschneider J."/>
            <person name="Matny O."/>
            <person name="Nguyen-Phuc H."/>
            <person name="Mago R."/>
            <person name="Raley C."/>
            <person name="Miller M.E."/>
            <person name="Silverstein K.A.T."/>
            <person name="Henningsen E."/>
            <person name="Hirsch C.D."/>
            <person name="Visser B."/>
            <person name="Pretorius Z.A."/>
            <person name="Steffenson B.J."/>
            <person name="Schwessinger B."/>
            <person name="Dodds P.N."/>
            <person name="Figueroa M."/>
        </authorList>
    </citation>
    <scope>NUCLEOTIDE SEQUENCE [LARGE SCALE GENOMIC DNA]</scope>
    <source>
        <strain evidence="2 3">Ug99</strain>
    </source>
</reference>
<evidence type="ECO:0000313" key="2">
    <source>
        <dbReference type="EMBL" id="KAA1138514.1"/>
    </source>
</evidence>
<gene>
    <name evidence="2" type="ORF">PGTUg99_023184</name>
</gene>